<protein>
    <submittedName>
        <fullName evidence="1">Uncharacterized protein</fullName>
    </submittedName>
</protein>
<accession>A0A368YC80</accession>
<proteinExistence type="predicted"/>
<organism evidence="1 2">
    <name type="scientific">Paracoccus lutimaris</name>
    <dbReference type="NCBI Taxonomy" id="1490030"/>
    <lineage>
        <taxon>Bacteria</taxon>
        <taxon>Pseudomonadati</taxon>
        <taxon>Pseudomonadota</taxon>
        <taxon>Alphaproteobacteria</taxon>
        <taxon>Rhodobacterales</taxon>
        <taxon>Paracoccaceae</taxon>
        <taxon>Paracoccus</taxon>
    </lineage>
</organism>
<dbReference type="Proteomes" id="UP000253345">
    <property type="component" value="Unassembled WGS sequence"/>
</dbReference>
<reference evidence="1 2" key="1">
    <citation type="submission" date="2018-07" db="EMBL/GenBank/DDBJ databases">
        <title>Genomic Encyclopedia of Type Strains, Phase III (KMG-III): the genomes of soil and plant-associated and newly described type strains.</title>
        <authorList>
            <person name="Whitman W."/>
        </authorList>
    </citation>
    <scope>NUCLEOTIDE SEQUENCE [LARGE SCALE GENOMIC DNA]</scope>
    <source>
        <strain evidence="1 2">CECT 8525</strain>
    </source>
</reference>
<name>A0A368YC80_9RHOB</name>
<dbReference type="OrthoDB" id="9974526at2"/>
<evidence type="ECO:0000313" key="1">
    <source>
        <dbReference type="EMBL" id="RCW77812.1"/>
    </source>
</evidence>
<keyword evidence="2" id="KW-1185">Reference proteome</keyword>
<dbReference type="AlphaFoldDB" id="A0A368YC80"/>
<sequence>MFSTTRNLFLGLIPFVWHHLPFCLRHAVSTLSALAGPARRSRDMSATALNDRRSAGARCRGFLGRPAVTMLAG</sequence>
<dbReference type="EMBL" id="QPJL01000056">
    <property type="protein sequence ID" value="RCW77812.1"/>
    <property type="molecule type" value="Genomic_DNA"/>
</dbReference>
<evidence type="ECO:0000313" key="2">
    <source>
        <dbReference type="Proteomes" id="UP000253345"/>
    </source>
</evidence>
<comment type="caution">
    <text evidence="1">The sequence shown here is derived from an EMBL/GenBank/DDBJ whole genome shotgun (WGS) entry which is preliminary data.</text>
</comment>
<gene>
    <name evidence="1" type="ORF">DFP89_1566</name>
</gene>
<dbReference type="RefSeq" id="WP_114350985.1">
    <property type="nucleotide sequence ID" value="NZ_QPJL01000056.1"/>
</dbReference>